<protein>
    <submittedName>
        <fullName evidence="2">Uncharacterized protein</fullName>
    </submittedName>
</protein>
<comment type="caution">
    <text evidence="2">The sequence shown here is derived from an EMBL/GenBank/DDBJ whole genome shotgun (WGS) entry which is preliminary data.</text>
</comment>
<proteinExistence type="predicted"/>
<reference evidence="2 3" key="1">
    <citation type="submission" date="2015-04" db="EMBL/GenBank/DDBJ databases">
        <title>Draft Genome Sequences of Eight Spore-Forming Food Isolates of Bacillus cereus Genome sequencing.</title>
        <authorList>
            <person name="Krawcyk A.O."/>
            <person name="de Jong A."/>
            <person name="Eijlander R.T."/>
            <person name="Berendsen E.M."/>
            <person name="Holsappel S."/>
            <person name="Wells-Bennik M."/>
            <person name="Kuipers O.P."/>
        </authorList>
    </citation>
    <scope>NUCLEOTIDE SEQUENCE [LARGE SCALE GENOMIC DNA]</scope>
    <source>
        <strain evidence="2 3">B4077</strain>
    </source>
</reference>
<feature type="transmembrane region" description="Helical" evidence="1">
    <location>
        <begin position="6"/>
        <end position="26"/>
    </location>
</feature>
<dbReference type="AlphaFoldDB" id="A0A0G8EP88"/>
<feature type="transmembrane region" description="Helical" evidence="1">
    <location>
        <begin position="33"/>
        <end position="52"/>
    </location>
</feature>
<dbReference type="PATRIC" id="fig|1396.428.peg.6282"/>
<evidence type="ECO:0000313" key="3">
    <source>
        <dbReference type="Proteomes" id="UP000035214"/>
    </source>
</evidence>
<keyword evidence="1" id="KW-1133">Transmembrane helix</keyword>
<sequence>MTNLPMILGMLFWLGWALFCCLALFVAKDENKYLKSLLFSMFMTMLLIKVGGY</sequence>
<evidence type="ECO:0000256" key="1">
    <source>
        <dbReference type="SAM" id="Phobius"/>
    </source>
</evidence>
<organism evidence="2 3">
    <name type="scientific">Bacillus cereus</name>
    <dbReference type="NCBI Taxonomy" id="1396"/>
    <lineage>
        <taxon>Bacteria</taxon>
        <taxon>Bacillati</taxon>
        <taxon>Bacillota</taxon>
        <taxon>Bacilli</taxon>
        <taxon>Bacillales</taxon>
        <taxon>Bacillaceae</taxon>
        <taxon>Bacillus</taxon>
        <taxon>Bacillus cereus group</taxon>
    </lineage>
</organism>
<gene>
    <name evidence="2" type="ORF">B4077_6100</name>
</gene>
<evidence type="ECO:0000313" key="2">
    <source>
        <dbReference type="EMBL" id="KLA26033.1"/>
    </source>
</evidence>
<keyword evidence="1" id="KW-0472">Membrane</keyword>
<dbReference type="Proteomes" id="UP000035214">
    <property type="component" value="Unassembled WGS sequence"/>
</dbReference>
<keyword evidence="1" id="KW-0812">Transmembrane</keyword>
<dbReference type="RefSeq" id="WP_162488697.1">
    <property type="nucleotide sequence ID" value="NZ_LCYI01000046.1"/>
</dbReference>
<accession>A0A0G8EP88</accession>
<dbReference type="EMBL" id="LCYI01000046">
    <property type="protein sequence ID" value="KLA26033.1"/>
    <property type="molecule type" value="Genomic_DNA"/>
</dbReference>
<name>A0A0G8EP88_BACCE</name>